<evidence type="ECO:0000256" key="14">
    <source>
        <dbReference type="ARBA" id="ARBA00030398"/>
    </source>
</evidence>
<dbReference type="HAMAP" id="MF_00639">
    <property type="entry name" value="MurD"/>
    <property type="match status" value="1"/>
</dbReference>
<keyword evidence="8 17" id="KW-0436">Ligase</keyword>
<dbReference type="Gene3D" id="3.40.1190.10">
    <property type="entry name" value="Mur-like, catalytic domain"/>
    <property type="match status" value="1"/>
</dbReference>
<evidence type="ECO:0000256" key="6">
    <source>
        <dbReference type="ARBA" id="ARBA00015655"/>
    </source>
</evidence>
<comment type="function">
    <text evidence="1 17 18">Cell wall formation. Catalyzes the addition of glutamate to the nucleotide precursor UDP-N-acetylmuramoyl-L-alanine (UMA).</text>
</comment>
<gene>
    <name evidence="17" type="primary">murD</name>
    <name evidence="21" type="ORF">SAMN05192557_0100</name>
</gene>
<dbReference type="GO" id="GO:0008764">
    <property type="term" value="F:UDP-N-acetylmuramoylalanine-D-glutamate ligase activity"/>
    <property type="evidence" value="ECO:0007669"/>
    <property type="project" value="UniProtKB-UniRule"/>
</dbReference>
<evidence type="ECO:0000256" key="11">
    <source>
        <dbReference type="ARBA" id="ARBA00022960"/>
    </source>
</evidence>
<evidence type="ECO:0000256" key="13">
    <source>
        <dbReference type="ARBA" id="ARBA00023316"/>
    </source>
</evidence>
<dbReference type="UniPathway" id="UPA00219"/>
<comment type="similarity">
    <text evidence="4 17">Belongs to the MurCDEF family.</text>
</comment>
<evidence type="ECO:0000256" key="12">
    <source>
        <dbReference type="ARBA" id="ARBA00022984"/>
    </source>
</evidence>
<evidence type="ECO:0000256" key="7">
    <source>
        <dbReference type="ARBA" id="ARBA00022490"/>
    </source>
</evidence>
<keyword evidence="7 17" id="KW-0963">Cytoplasm</keyword>
<keyword evidence="17 18" id="KW-0132">Cell division</keyword>
<name>A0A662Z0Q7_9STAP</name>
<dbReference type="GO" id="GO:0009252">
    <property type="term" value="P:peptidoglycan biosynthetic process"/>
    <property type="evidence" value="ECO:0007669"/>
    <property type="project" value="UniProtKB-UniRule"/>
</dbReference>
<evidence type="ECO:0000256" key="9">
    <source>
        <dbReference type="ARBA" id="ARBA00022741"/>
    </source>
</evidence>
<dbReference type="AlphaFoldDB" id="A0A662Z0Q7"/>
<dbReference type="GO" id="GO:0005737">
    <property type="term" value="C:cytoplasm"/>
    <property type="evidence" value="ECO:0007669"/>
    <property type="project" value="UniProtKB-SubCell"/>
</dbReference>
<comment type="pathway">
    <text evidence="3 17 18">Cell wall biogenesis; peptidoglycan biosynthesis.</text>
</comment>
<evidence type="ECO:0000313" key="21">
    <source>
        <dbReference type="EMBL" id="SEV80618.1"/>
    </source>
</evidence>
<sequence>METSELRGKNVCVLGFGRSGKSAIDALISLGANITLTTNEVIVDEDTRRRLNNEDVDIIDGHHPLSILNDTELIVKNPGVPFTIPFLQEAIKRNIPIITEVDLAGLIAKCPIIGITGTNGKTTVTHLIGEFLLAAGKRPILCGNIGYPASQAALEATEDDIMVIELSSFQLMSLRNLSVDVAVFTNIYEAHIDYHQTVENYQSAKLNLLNHLKDEHLVVFYEGQKSMLVPNVTNQTVKYFSVESQEGDVYLENDTIMYKGDTVIKLDDVLLQGVHNLENIFSSILAAKYFDVSTGVIREVLSTFSGISHRMERVAQIGGVSYFNDSKATNNLATSFALRSFNTPIVWIAGGMDRGQSFDELAEYVEHVKQLFAYGEVKDKLMAFAHEQNIPCEIVENPFDAVEAAHRVSDSGDTVLFSPACASWDQYKDYEVRGNHFKDAVNQLNK</sequence>
<dbReference type="GO" id="GO:0051301">
    <property type="term" value="P:cell division"/>
    <property type="evidence" value="ECO:0007669"/>
    <property type="project" value="UniProtKB-KW"/>
</dbReference>
<evidence type="ECO:0000256" key="10">
    <source>
        <dbReference type="ARBA" id="ARBA00022840"/>
    </source>
</evidence>
<dbReference type="InterPro" id="IPR013221">
    <property type="entry name" value="Mur_ligase_cen"/>
</dbReference>
<comment type="subcellular location">
    <subcellularLocation>
        <location evidence="2 17 18">Cytoplasm</location>
    </subcellularLocation>
</comment>
<keyword evidence="22" id="KW-1185">Reference proteome</keyword>
<dbReference type="Pfam" id="PF08245">
    <property type="entry name" value="Mur_ligase_M"/>
    <property type="match status" value="1"/>
</dbReference>
<accession>A0A662Z0Q7</accession>
<dbReference type="SUPFAM" id="SSF53244">
    <property type="entry name" value="MurD-like peptide ligases, peptide-binding domain"/>
    <property type="match status" value="1"/>
</dbReference>
<dbReference type="InterPro" id="IPR005762">
    <property type="entry name" value="MurD"/>
</dbReference>
<dbReference type="EC" id="6.3.2.9" evidence="5 17"/>
<evidence type="ECO:0000256" key="15">
    <source>
        <dbReference type="ARBA" id="ARBA00032324"/>
    </source>
</evidence>
<evidence type="ECO:0000256" key="8">
    <source>
        <dbReference type="ARBA" id="ARBA00022598"/>
    </source>
</evidence>
<feature type="domain" description="Mur ligase central" evidence="20">
    <location>
        <begin position="115"/>
        <end position="287"/>
    </location>
</feature>
<evidence type="ECO:0000256" key="4">
    <source>
        <dbReference type="ARBA" id="ARBA00010416"/>
    </source>
</evidence>
<dbReference type="Gene3D" id="3.90.190.20">
    <property type="entry name" value="Mur ligase, C-terminal domain"/>
    <property type="match status" value="1"/>
</dbReference>
<dbReference type="SUPFAM" id="SSF51984">
    <property type="entry name" value="MurCD N-terminal domain"/>
    <property type="match status" value="1"/>
</dbReference>
<dbReference type="SUPFAM" id="SSF53623">
    <property type="entry name" value="MurD-like peptide ligases, catalytic domain"/>
    <property type="match status" value="1"/>
</dbReference>
<evidence type="ECO:0000256" key="2">
    <source>
        <dbReference type="ARBA" id="ARBA00004496"/>
    </source>
</evidence>
<dbReference type="EMBL" id="FOIT01000001">
    <property type="protein sequence ID" value="SEV80618.1"/>
    <property type="molecule type" value="Genomic_DNA"/>
</dbReference>
<dbReference type="Gene3D" id="3.40.50.720">
    <property type="entry name" value="NAD(P)-binding Rossmann-like Domain"/>
    <property type="match status" value="1"/>
</dbReference>
<dbReference type="PANTHER" id="PTHR43692:SF1">
    <property type="entry name" value="UDP-N-ACETYLMURAMOYLALANINE--D-GLUTAMATE LIGASE"/>
    <property type="match status" value="1"/>
</dbReference>
<dbReference type="Pfam" id="PF21799">
    <property type="entry name" value="MurD-like_N"/>
    <property type="match status" value="1"/>
</dbReference>
<comment type="catalytic activity">
    <reaction evidence="16 17 18">
        <text>UDP-N-acetyl-alpha-D-muramoyl-L-alanine + D-glutamate + ATP = UDP-N-acetyl-alpha-D-muramoyl-L-alanyl-D-glutamate + ADP + phosphate + H(+)</text>
        <dbReference type="Rhea" id="RHEA:16429"/>
        <dbReference type="ChEBI" id="CHEBI:15378"/>
        <dbReference type="ChEBI" id="CHEBI:29986"/>
        <dbReference type="ChEBI" id="CHEBI:30616"/>
        <dbReference type="ChEBI" id="CHEBI:43474"/>
        <dbReference type="ChEBI" id="CHEBI:83898"/>
        <dbReference type="ChEBI" id="CHEBI:83900"/>
        <dbReference type="ChEBI" id="CHEBI:456216"/>
        <dbReference type="EC" id="6.3.2.9"/>
    </reaction>
</comment>
<organism evidence="21 22">
    <name type="scientific">Aliicoccus persicus</name>
    <dbReference type="NCBI Taxonomy" id="930138"/>
    <lineage>
        <taxon>Bacteria</taxon>
        <taxon>Bacillati</taxon>
        <taxon>Bacillota</taxon>
        <taxon>Bacilli</taxon>
        <taxon>Bacillales</taxon>
        <taxon>Staphylococcaceae</taxon>
        <taxon>Aliicoccus</taxon>
    </lineage>
</organism>
<dbReference type="OrthoDB" id="9809796at2"/>
<dbReference type="RefSeq" id="WP_091472709.1">
    <property type="nucleotide sequence ID" value="NZ_FOIT01000001.1"/>
</dbReference>
<proteinExistence type="inferred from homology"/>
<evidence type="ECO:0000256" key="5">
    <source>
        <dbReference type="ARBA" id="ARBA00012212"/>
    </source>
</evidence>
<dbReference type="PANTHER" id="PTHR43692">
    <property type="entry name" value="UDP-N-ACETYLMURAMOYLALANINE--D-GLUTAMATE LIGASE"/>
    <property type="match status" value="1"/>
</dbReference>
<keyword evidence="10 17" id="KW-0067">ATP-binding</keyword>
<dbReference type="InterPro" id="IPR036565">
    <property type="entry name" value="Mur-like_cat_sf"/>
</dbReference>
<evidence type="ECO:0000256" key="18">
    <source>
        <dbReference type="RuleBase" id="RU003664"/>
    </source>
</evidence>
<evidence type="ECO:0000256" key="17">
    <source>
        <dbReference type="HAMAP-Rule" id="MF_00639"/>
    </source>
</evidence>
<dbReference type="InterPro" id="IPR036615">
    <property type="entry name" value="Mur_ligase_C_dom_sf"/>
</dbReference>
<evidence type="ECO:0000256" key="1">
    <source>
        <dbReference type="ARBA" id="ARBA00002734"/>
    </source>
</evidence>
<evidence type="ECO:0000259" key="20">
    <source>
        <dbReference type="Pfam" id="PF08245"/>
    </source>
</evidence>
<keyword evidence="13 17" id="KW-0961">Cell wall biogenesis/degradation</keyword>
<keyword evidence="11 17" id="KW-0133">Cell shape</keyword>
<keyword evidence="9 17" id="KW-0547">Nucleotide-binding</keyword>
<keyword evidence="17 18" id="KW-0131">Cell cycle</keyword>
<dbReference type="Proteomes" id="UP000243605">
    <property type="component" value="Unassembled WGS sequence"/>
</dbReference>
<dbReference type="GO" id="GO:0008360">
    <property type="term" value="P:regulation of cell shape"/>
    <property type="evidence" value="ECO:0007669"/>
    <property type="project" value="UniProtKB-KW"/>
</dbReference>
<reference evidence="21 22" key="1">
    <citation type="submission" date="2016-10" db="EMBL/GenBank/DDBJ databases">
        <authorList>
            <person name="Varghese N."/>
            <person name="Submissions S."/>
        </authorList>
    </citation>
    <scope>NUCLEOTIDE SEQUENCE [LARGE SCALE GENOMIC DNA]</scope>
    <source>
        <strain evidence="21 22">IBRC-M10081</strain>
    </source>
</reference>
<evidence type="ECO:0000256" key="16">
    <source>
        <dbReference type="ARBA" id="ARBA00047632"/>
    </source>
</evidence>
<dbReference type="NCBIfam" id="TIGR01087">
    <property type="entry name" value="murD"/>
    <property type="match status" value="1"/>
</dbReference>
<evidence type="ECO:0000259" key="19">
    <source>
        <dbReference type="Pfam" id="PF02875"/>
    </source>
</evidence>
<evidence type="ECO:0000256" key="3">
    <source>
        <dbReference type="ARBA" id="ARBA00004752"/>
    </source>
</evidence>
<dbReference type="InterPro" id="IPR004101">
    <property type="entry name" value="Mur_ligase_C"/>
</dbReference>
<feature type="binding site" evidence="17">
    <location>
        <begin position="117"/>
        <end position="123"/>
    </location>
    <ligand>
        <name>ATP</name>
        <dbReference type="ChEBI" id="CHEBI:30616"/>
    </ligand>
</feature>
<dbReference type="GO" id="GO:0071555">
    <property type="term" value="P:cell wall organization"/>
    <property type="evidence" value="ECO:0007669"/>
    <property type="project" value="UniProtKB-KW"/>
</dbReference>
<dbReference type="GO" id="GO:0005524">
    <property type="term" value="F:ATP binding"/>
    <property type="evidence" value="ECO:0007669"/>
    <property type="project" value="UniProtKB-UniRule"/>
</dbReference>
<evidence type="ECO:0000313" key="22">
    <source>
        <dbReference type="Proteomes" id="UP000243605"/>
    </source>
</evidence>
<protein>
    <recommendedName>
        <fullName evidence="6 17">UDP-N-acetylmuramoylalanine--D-glutamate ligase</fullName>
        <ecNumber evidence="5 17">6.3.2.9</ecNumber>
    </recommendedName>
    <alternativeName>
        <fullName evidence="15 17">D-glutamic acid-adding enzyme</fullName>
    </alternativeName>
    <alternativeName>
        <fullName evidence="14 17">UDP-N-acetylmuramoyl-L-alanyl-D-glutamate synthetase</fullName>
    </alternativeName>
</protein>
<dbReference type="Pfam" id="PF02875">
    <property type="entry name" value="Mur_ligase_C"/>
    <property type="match status" value="1"/>
</dbReference>
<keyword evidence="12 17" id="KW-0573">Peptidoglycan synthesis</keyword>
<feature type="domain" description="Mur ligase C-terminal" evidence="19">
    <location>
        <begin position="309"/>
        <end position="421"/>
    </location>
</feature>